<dbReference type="InterPro" id="IPR000639">
    <property type="entry name" value="Epox_hydrolase-like"/>
</dbReference>
<dbReference type="SUPFAM" id="SSF53474">
    <property type="entry name" value="alpha/beta-Hydrolases"/>
    <property type="match status" value="1"/>
</dbReference>
<dbReference type="PRINTS" id="PR00412">
    <property type="entry name" value="EPOXHYDRLASE"/>
</dbReference>
<dbReference type="OrthoDB" id="2987348at2"/>
<dbReference type="EMBL" id="SOHE01000050">
    <property type="protein sequence ID" value="TFD49292.1"/>
    <property type="molecule type" value="Genomic_DNA"/>
</dbReference>
<dbReference type="AlphaFoldDB" id="A0A4R8ZZ33"/>
<comment type="caution">
    <text evidence="3">The sequence shown here is derived from an EMBL/GenBank/DDBJ whole genome shotgun (WGS) entry which is preliminary data.</text>
</comment>
<organism evidence="3 4">
    <name type="scientific">Cryobacterium frigoriphilum</name>
    <dbReference type="NCBI Taxonomy" id="1259150"/>
    <lineage>
        <taxon>Bacteria</taxon>
        <taxon>Bacillati</taxon>
        <taxon>Actinomycetota</taxon>
        <taxon>Actinomycetes</taxon>
        <taxon>Micrococcales</taxon>
        <taxon>Microbacteriaceae</taxon>
        <taxon>Cryobacterium</taxon>
    </lineage>
</organism>
<dbReference type="PANTHER" id="PTHR43329">
    <property type="entry name" value="EPOXIDE HYDROLASE"/>
    <property type="match status" value="1"/>
</dbReference>
<dbReference type="Pfam" id="PF12697">
    <property type="entry name" value="Abhydrolase_6"/>
    <property type="match status" value="1"/>
</dbReference>
<accession>A0A4R8ZZ33</accession>
<protein>
    <submittedName>
        <fullName evidence="3">Alpha/beta hydrolase</fullName>
    </submittedName>
</protein>
<dbReference type="RefSeq" id="WP_134519727.1">
    <property type="nucleotide sequence ID" value="NZ_SOHE01000050.1"/>
</dbReference>
<proteinExistence type="predicted"/>
<feature type="domain" description="AB hydrolase-1" evidence="2">
    <location>
        <begin position="10"/>
        <end position="252"/>
    </location>
</feature>
<dbReference type="Proteomes" id="UP000297447">
    <property type="component" value="Unassembled WGS sequence"/>
</dbReference>
<keyword evidence="1 3" id="KW-0378">Hydrolase</keyword>
<reference evidence="3 4" key="1">
    <citation type="submission" date="2019-03" db="EMBL/GenBank/DDBJ databases">
        <title>Genomics of glacier-inhabiting Cryobacterium strains.</title>
        <authorList>
            <person name="Liu Q."/>
            <person name="Xin Y.-H."/>
        </authorList>
    </citation>
    <scope>NUCLEOTIDE SEQUENCE [LARGE SCALE GENOMIC DNA]</scope>
    <source>
        <strain evidence="3 4">Hh14</strain>
    </source>
</reference>
<name>A0A4R8ZZ33_9MICO</name>
<evidence type="ECO:0000313" key="4">
    <source>
        <dbReference type="Proteomes" id="UP000297447"/>
    </source>
</evidence>
<dbReference type="InterPro" id="IPR000073">
    <property type="entry name" value="AB_hydrolase_1"/>
</dbReference>
<sequence length="266" mass="28410">MSPQLSRPFVVLVHGWPVTDAHWRHLLPDLNEAGFAAISITLPGLGGPSLEAQSFRKADLAAWLSDVLSRRGVTRFALIGHDWGATVAVLLAAKLASAVSALVVEEEILPGIDVDVPQPGSEYYPTWHGPFNRSPGLAEQLVPGREAAFYGSFLQQSAGPAGLDPDIARTYVDAYSAPGILEASLGYYRTRTDDVQDVQSLARNQIPTPVLAIGGHFAMGTAVAAGARAIATDVTRLLLPNSGHYPLEQEPALACPAVIKFLRQHH</sequence>
<dbReference type="InterPro" id="IPR029058">
    <property type="entry name" value="AB_hydrolase_fold"/>
</dbReference>
<gene>
    <name evidence="3" type="ORF">E3T55_11570</name>
</gene>
<keyword evidence="4" id="KW-1185">Reference proteome</keyword>
<evidence type="ECO:0000313" key="3">
    <source>
        <dbReference type="EMBL" id="TFD49292.1"/>
    </source>
</evidence>
<evidence type="ECO:0000259" key="2">
    <source>
        <dbReference type="Pfam" id="PF12697"/>
    </source>
</evidence>
<dbReference type="Gene3D" id="3.40.50.1820">
    <property type="entry name" value="alpha/beta hydrolase"/>
    <property type="match status" value="1"/>
</dbReference>
<dbReference type="GO" id="GO:0016787">
    <property type="term" value="F:hydrolase activity"/>
    <property type="evidence" value="ECO:0007669"/>
    <property type="project" value="UniProtKB-KW"/>
</dbReference>
<evidence type="ECO:0000256" key="1">
    <source>
        <dbReference type="ARBA" id="ARBA00022801"/>
    </source>
</evidence>